<evidence type="ECO:0000259" key="1">
    <source>
        <dbReference type="Pfam" id="PF12146"/>
    </source>
</evidence>
<dbReference type="SUPFAM" id="SSF53474">
    <property type="entry name" value="alpha/beta-Hydrolases"/>
    <property type="match status" value="1"/>
</dbReference>
<dbReference type="Gene3D" id="3.40.50.1820">
    <property type="entry name" value="alpha/beta hydrolase"/>
    <property type="match status" value="1"/>
</dbReference>
<keyword evidence="3" id="KW-1185">Reference proteome</keyword>
<dbReference type="InterPro" id="IPR051044">
    <property type="entry name" value="MAG_DAG_Lipase"/>
</dbReference>
<organism evidence="2 3">
    <name type="scientific">Sporomusa silvacetica DSM 10669</name>
    <dbReference type="NCBI Taxonomy" id="1123289"/>
    <lineage>
        <taxon>Bacteria</taxon>
        <taxon>Bacillati</taxon>
        <taxon>Bacillota</taxon>
        <taxon>Negativicutes</taxon>
        <taxon>Selenomonadales</taxon>
        <taxon>Sporomusaceae</taxon>
        <taxon>Sporomusa</taxon>
    </lineage>
</organism>
<dbReference type="InterPro" id="IPR029058">
    <property type="entry name" value="AB_hydrolase_fold"/>
</dbReference>
<sequence>MEPIDFIYESHDDVSIYARQWPVEKEKIKGVIQVAHGLGETADYYQEFSENAIKAGFAVYINEARGHGRTAGDITSPNYREKAGDIGENGFAKMKEDLHAYTGIIQNQYPVIPIFLLGHSMGSAVARLYAFDYGSEINGLITTGTLFDSLELDYLLQIAAQEIKERGLKAPCQDT</sequence>
<name>A0ABZ3IHA5_9FIRM</name>
<dbReference type="Pfam" id="PF12146">
    <property type="entry name" value="Hydrolase_4"/>
    <property type="match status" value="1"/>
</dbReference>
<dbReference type="Proteomes" id="UP000216752">
    <property type="component" value="Chromosome"/>
</dbReference>
<feature type="domain" description="Serine aminopeptidase S33" evidence="1">
    <location>
        <begin position="27"/>
        <end position="149"/>
    </location>
</feature>
<dbReference type="EMBL" id="CP155573">
    <property type="protein sequence ID" value="XFO65051.1"/>
    <property type="molecule type" value="Genomic_DNA"/>
</dbReference>
<gene>
    <name evidence="2" type="ORF">SPSIL_011600</name>
</gene>
<evidence type="ECO:0000313" key="3">
    <source>
        <dbReference type="Proteomes" id="UP000216752"/>
    </source>
</evidence>
<accession>A0ABZ3IHA5</accession>
<protein>
    <recommendedName>
        <fullName evidence="1">Serine aminopeptidase S33 domain-containing protein</fullName>
    </recommendedName>
</protein>
<dbReference type="InterPro" id="IPR022742">
    <property type="entry name" value="Hydrolase_4"/>
</dbReference>
<reference evidence="2" key="1">
    <citation type="submission" date="2024-05" db="EMBL/GenBank/DDBJ databases">
        <title>Isolation and characterization of Sporomusa carbonis sp. nov., a carboxydotrophic hydrogenogen in the genus of Sporomusa isolated from a charcoal burning pile.</title>
        <authorList>
            <person name="Boeer T."/>
            <person name="Rosenbaum F."/>
            <person name="Eysell L."/>
            <person name="Mueller V."/>
            <person name="Daniel R."/>
            <person name="Poehlein A."/>
        </authorList>
    </citation>
    <scope>NUCLEOTIDE SEQUENCE [LARGE SCALE GENOMIC DNA]</scope>
    <source>
        <strain evidence="2">DSM 10669</strain>
    </source>
</reference>
<proteinExistence type="predicted"/>
<dbReference type="PANTHER" id="PTHR11614">
    <property type="entry name" value="PHOSPHOLIPASE-RELATED"/>
    <property type="match status" value="1"/>
</dbReference>
<evidence type="ECO:0000313" key="2">
    <source>
        <dbReference type="EMBL" id="XFO65051.1"/>
    </source>
</evidence>
<dbReference type="RefSeq" id="WP_094606737.1">
    <property type="nucleotide sequence ID" value="NZ_CP155573.1"/>
</dbReference>